<dbReference type="Proteomes" id="UP000189670">
    <property type="component" value="Unassembled WGS sequence"/>
</dbReference>
<dbReference type="AlphaFoldDB" id="A0A1V1NUI5"/>
<accession>A0A1V1NUI5</accession>
<gene>
    <name evidence="2" type="ORF">OMM_13052</name>
</gene>
<sequence length="96" mass="10853">SRKHYCFDKSLIDNKGATMTHGILYIILCLVIGLIGMNRKFGFLGVFFWFSDSNTCCWDHTDFCIRCQESDCSAIMIKTSSIIFGARNGPDSVLQK</sequence>
<feature type="transmembrane region" description="Helical" evidence="1">
    <location>
        <begin position="19"/>
        <end position="37"/>
    </location>
</feature>
<feature type="non-terminal residue" evidence="2">
    <location>
        <position position="1"/>
    </location>
</feature>
<dbReference type="EMBL" id="ATBP01002127">
    <property type="protein sequence ID" value="ETR66249.1"/>
    <property type="molecule type" value="Genomic_DNA"/>
</dbReference>
<organism evidence="2 3">
    <name type="scientific">Candidatus Magnetoglobus multicellularis str. Araruama</name>
    <dbReference type="NCBI Taxonomy" id="890399"/>
    <lineage>
        <taxon>Bacteria</taxon>
        <taxon>Pseudomonadati</taxon>
        <taxon>Thermodesulfobacteriota</taxon>
        <taxon>Desulfobacteria</taxon>
        <taxon>Desulfobacterales</taxon>
        <taxon>Desulfobacteraceae</taxon>
        <taxon>Candidatus Magnetoglobus</taxon>
    </lineage>
</organism>
<keyword evidence="1" id="KW-1133">Transmembrane helix</keyword>
<name>A0A1V1NUI5_9BACT</name>
<evidence type="ECO:0000256" key="1">
    <source>
        <dbReference type="SAM" id="Phobius"/>
    </source>
</evidence>
<protein>
    <submittedName>
        <fullName evidence="2">Uncharacterized protein</fullName>
    </submittedName>
</protein>
<reference evidence="3" key="1">
    <citation type="submission" date="2012-11" db="EMBL/GenBank/DDBJ databases">
        <authorList>
            <person name="Lucero-Rivera Y.E."/>
            <person name="Tovar-Ramirez D."/>
        </authorList>
    </citation>
    <scope>NUCLEOTIDE SEQUENCE [LARGE SCALE GENOMIC DNA]</scope>
    <source>
        <strain evidence="3">Araruama</strain>
    </source>
</reference>
<evidence type="ECO:0000313" key="3">
    <source>
        <dbReference type="Proteomes" id="UP000189670"/>
    </source>
</evidence>
<proteinExistence type="predicted"/>
<comment type="caution">
    <text evidence="2">The sequence shown here is derived from an EMBL/GenBank/DDBJ whole genome shotgun (WGS) entry which is preliminary data.</text>
</comment>
<keyword evidence="1" id="KW-0812">Transmembrane</keyword>
<keyword evidence="1" id="KW-0472">Membrane</keyword>
<evidence type="ECO:0000313" key="2">
    <source>
        <dbReference type="EMBL" id="ETR66249.1"/>
    </source>
</evidence>